<organism evidence="2 3">
    <name type="scientific">Brassica cretica</name>
    <name type="common">Mustard</name>
    <dbReference type="NCBI Taxonomy" id="69181"/>
    <lineage>
        <taxon>Eukaryota</taxon>
        <taxon>Viridiplantae</taxon>
        <taxon>Streptophyta</taxon>
        <taxon>Embryophyta</taxon>
        <taxon>Tracheophyta</taxon>
        <taxon>Spermatophyta</taxon>
        <taxon>Magnoliopsida</taxon>
        <taxon>eudicotyledons</taxon>
        <taxon>Gunneridae</taxon>
        <taxon>Pentapetalae</taxon>
        <taxon>rosids</taxon>
        <taxon>malvids</taxon>
        <taxon>Brassicales</taxon>
        <taxon>Brassicaceae</taxon>
        <taxon>Brassiceae</taxon>
        <taxon>Brassica</taxon>
    </lineage>
</organism>
<protein>
    <recommendedName>
        <fullName evidence="1">USP domain-containing protein</fullName>
    </recommendedName>
</protein>
<dbReference type="InterPro" id="IPR038765">
    <property type="entry name" value="Papain-like_cys_pep_sf"/>
</dbReference>
<dbReference type="PANTHER" id="PTHR21646:SF73">
    <property type="entry name" value="UBIQUITIN CARBOXYL-TERMINAL HYDROLASE"/>
    <property type="match status" value="1"/>
</dbReference>
<dbReference type="AlphaFoldDB" id="A0A8S9IAG9"/>
<dbReference type="PANTHER" id="PTHR21646">
    <property type="entry name" value="UBIQUITIN CARBOXYL-TERMINAL HYDROLASE"/>
    <property type="match status" value="1"/>
</dbReference>
<dbReference type="GO" id="GO:0016579">
    <property type="term" value="P:protein deubiquitination"/>
    <property type="evidence" value="ECO:0007669"/>
    <property type="project" value="InterPro"/>
</dbReference>
<accession>A0A8S9IAG9</accession>
<evidence type="ECO:0000313" key="2">
    <source>
        <dbReference type="EMBL" id="KAF2566861.1"/>
    </source>
</evidence>
<sequence>MTPSRPCLYLCLQHVLVRNHYIGTGGVRHYTAYAKLIDYNKWYHFNDSYVSPVNESVVRSKAAYLLFYRRVGSETEEAQSSEVSTSSSCLRFLCCYGTDRFHMLAFRKKNKANEVEGNLGEKERMFKELICQRMAKTLWEREALLKTS</sequence>
<dbReference type="InterPro" id="IPR028889">
    <property type="entry name" value="USP"/>
</dbReference>
<gene>
    <name evidence="2" type="ORF">F2Q68_00028000</name>
</gene>
<name>A0A8S9IAG9_BRACR</name>
<dbReference type="InterPro" id="IPR050185">
    <property type="entry name" value="Ub_carboxyl-term_hydrolase"/>
</dbReference>
<comment type="caution">
    <text evidence="2">The sequence shown here is derived from an EMBL/GenBank/DDBJ whole genome shotgun (WGS) entry which is preliminary data.</text>
</comment>
<dbReference type="Proteomes" id="UP000712281">
    <property type="component" value="Unassembled WGS sequence"/>
</dbReference>
<feature type="domain" description="USP" evidence="1">
    <location>
        <begin position="1"/>
        <end position="71"/>
    </location>
</feature>
<dbReference type="EMBL" id="QGKW02001911">
    <property type="protein sequence ID" value="KAF2566861.1"/>
    <property type="molecule type" value="Genomic_DNA"/>
</dbReference>
<reference evidence="2" key="1">
    <citation type="submission" date="2019-12" db="EMBL/GenBank/DDBJ databases">
        <title>Genome sequencing and annotation of Brassica cretica.</title>
        <authorList>
            <person name="Studholme D.J."/>
            <person name="Sarris P.F."/>
        </authorList>
    </citation>
    <scope>NUCLEOTIDE SEQUENCE</scope>
    <source>
        <strain evidence="2">PFS-001/15</strain>
        <tissue evidence="2">Leaf</tissue>
    </source>
</reference>
<dbReference type="GO" id="GO:0004843">
    <property type="term" value="F:cysteine-type deubiquitinase activity"/>
    <property type="evidence" value="ECO:0007669"/>
    <property type="project" value="InterPro"/>
</dbReference>
<evidence type="ECO:0000259" key="1">
    <source>
        <dbReference type="PROSITE" id="PS50235"/>
    </source>
</evidence>
<dbReference type="PROSITE" id="PS50235">
    <property type="entry name" value="USP_3"/>
    <property type="match status" value="1"/>
</dbReference>
<dbReference type="Pfam" id="PF00443">
    <property type="entry name" value="UCH"/>
    <property type="match status" value="1"/>
</dbReference>
<dbReference type="InterPro" id="IPR001394">
    <property type="entry name" value="Peptidase_C19_UCH"/>
</dbReference>
<dbReference type="Gene3D" id="3.90.70.10">
    <property type="entry name" value="Cysteine proteinases"/>
    <property type="match status" value="1"/>
</dbReference>
<dbReference type="SUPFAM" id="SSF54001">
    <property type="entry name" value="Cysteine proteinases"/>
    <property type="match status" value="1"/>
</dbReference>
<proteinExistence type="predicted"/>
<evidence type="ECO:0000313" key="3">
    <source>
        <dbReference type="Proteomes" id="UP000712281"/>
    </source>
</evidence>